<protein>
    <submittedName>
        <fullName evidence="1">Uncharacterized protein</fullName>
    </submittedName>
</protein>
<organism evidence="1">
    <name type="scientific">Pseudomonas phage Pyxpy01</name>
    <dbReference type="NCBI Taxonomy" id="3138546"/>
    <lineage>
        <taxon>Viruses</taxon>
    </lineage>
</organism>
<proteinExistence type="predicted"/>
<gene>
    <name evidence="1" type="ORF">Pyxpy01_00026</name>
</gene>
<dbReference type="EMBL" id="PP179310">
    <property type="protein sequence ID" value="XAI69324.1"/>
    <property type="molecule type" value="Genomic_DNA"/>
</dbReference>
<accession>A0AAU6VXX3</accession>
<sequence>MARAKKTKVEAAVETVAVPKYIKETDYNIHVEYVVEGSCQYLKCGAINMVVRFSHFPEDLPFCAQPTDIHEHGRWLFEQAEAGAFGPVAPWERPLPTLQDLQEELDKLMPDVVLGIATEDELSLAKSLRLQIKAMS</sequence>
<name>A0AAU6VXX3_9VIRU</name>
<reference evidence="1" key="1">
    <citation type="journal article" date="2024" name="J. Gen. Virol.">
        <title>Novel phages of Pseudomonas syringae unveil numerous potential auxiliary metabolic genes.</title>
        <authorList>
            <person name="Feltin C."/>
            <person name="Garneau J.R."/>
            <person name="Morris C.E."/>
            <person name="Berard A."/>
            <person name="Torres-Barcelo C."/>
        </authorList>
    </citation>
    <scope>NUCLEOTIDE SEQUENCE</scope>
</reference>
<evidence type="ECO:0000313" key="1">
    <source>
        <dbReference type="EMBL" id="XAI69324.1"/>
    </source>
</evidence>